<dbReference type="InterPro" id="IPR011990">
    <property type="entry name" value="TPR-like_helical_dom_sf"/>
</dbReference>
<name>A0A078MBT4_9BACL</name>
<dbReference type="AlphaFoldDB" id="A0A078MBT4"/>
<proteinExistence type="predicted"/>
<protein>
    <submittedName>
        <fullName evidence="2">Tetratricopeptide repeat</fullName>
    </submittedName>
</protein>
<dbReference type="InterPro" id="IPR019734">
    <property type="entry name" value="TPR_rpt"/>
</dbReference>
<sequence>MHKMNDYFYRGAMMKCFAEAQQIAATSTDADERTLAAKYLALFEEYEYDKYPKITHDLERQSIERADESYEDLDEVQFIRTHTDEADFKACIAQLEQRAKEGTANERAASFVVQGELFILAHHYPEAVHCFQQAIAANPNKGLYWGLTGQTMHRFGWMPFDALGFLEQAIQLDPKNSRWQWNQALVLIQLAKDLQEPAFLANAAVTLEDALTYCREEQASLKAAIQTTYDEMENYVFS</sequence>
<keyword evidence="1" id="KW-0802">TPR repeat</keyword>
<organism evidence="2">
    <name type="scientific">Metalysinibacillus saudimassiliensis</name>
    <dbReference type="NCBI Taxonomy" id="1461583"/>
    <lineage>
        <taxon>Bacteria</taxon>
        <taxon>Bacillati</taxon>
        <taxon>Bacillota</taxon>
        <taxon>Bacilli</taxon>
        <taxon>Bacillales</taxon>
        <taxon>Caryophanaceae</taxon>
        <taxon>Metalysinibacillus</taxon>
    </lineage>
</organism>
<reference evidence="2" key="1">
    <citation type="submission" date="2014-07" db="EMBL/GenBank/DDBJ databases">
        <authorList>
            <person name="Urmite Genomes Urmite Genomes"/>
        </authorList>
    </citation>
    <scope>NUCLEOTIDE SEQUENCE</scope>
    <source>
        <strain evidence="2">13S34_air</strain>
    </source>
</reference>
<dbReference type="PATRIC" id="fig|1461583.4.peg.2108"/>
<gene>
    <name evidence="2" type="ORF">BN1050_02190</name>
</gene>
<evidence type="ECO:0000256" key="1">
    <source>
        <dbReference type="PROSITE-ProRule" id="PRU00339"/>
    </source>
</evidence>
<dbReference type="EMBL" id="LN483076">
    <property type="protein sequence ID" value="CEA04878.1"/>
    <property type="molecule type" value="Genomic_DNA"/>
</dbReference>
<dbReference type="HOGENOM" id="CLU_1188806_0_0_9"/>
<feature type="repeat" description="TPR" evidence="1">
    <location>
        <begin position="108"/>
        <end position="141"/>
    </location>
</feature>
<accession>A0A078MBT4</accession>
<evidence type="ECO:0000313" key="2">
    <source>
        <dbReference type="EMBL" id="CEA04878.1"/>
    </source>
</evidence>
<dbReference type="SUPFAM" id="SSF48452">
    <property type="entry name" value="TPR-like"/>
    <property type="match status" value="1"/>
</dbReference>
<dbReference type="PROSITE" id="PS50005">
    <property type="entry name" value="TPR"/>
    <property type="match status" value="1"/>
</dbReference>
<dbReference type="Gene3D" id="1.25.40.10">
    <property type="entry name" value="Tetratricopeptide repeat domain"/>
    <property type="match status" value="1"/>
</dbReference>